<protein>
    <submittedName>
        <fullName evidence="1">Uncharacterized protein</fullName>
    </submittedName>
</protein>
<proteinExistence type="predicted"/>
<sequence>MRHEQSDDALVIEKLRKLPSSVPIVAALIPGSKSKERTHRQFLILLRRAVQRREAIFAWFIDFGPACDQHLNRFCVSPD</sequence>
<organism evidence="1 2">
    <name type="scientific">Chiayiivirga flava</name>
    <dbReference type="NCBI Taxonomy" id="659595"/>
    <lineage>
        <taxon>Bacteria</taxon>
        <taxon>Pseudomonadati</taxon>
        <taxon>Pseudomonadota</taxon>
        <taxon>Gammaproteobacteria</taxon>
        <taxon>Lysobacterales</taxon>
        <taxon>Lysobacteraceae</taxon>
        <taxon>Chiayiivirga</taxon>
    </lineage>
</organism>
<dbReference type="EMBL" id="JACHHP010000002">
    <property type="protein sequence ID" value="MBB5207999.1"/>
    <property type="molecule type" value="Genomic_DNA"/>
</dbReference>
<keyword evidence="2" id="KW-1185">Reference proteome</keyword>
<reference evidence="1 2" key="1">
    <citation type="submission" date="2020-08" db="EMBL/GenBank/DDBJ databases">
        <title>Genomic Encyclopedia of Type Strains, Phase IV (KMG-IV): sequencing the most valuable type-strain genomes for metagenomic binning, comparative biology and taxonomic classification.</title>
        <authorList>
            <person name="Goeker M."/>
        </authorList>
    </citation>
    <scope>NUCLEOTIDE SEQUENCE [LARGE SCALE GENOMIC DNA]</scope>
    <source>
        <strain evidence="1 2">DSM 24163</strain>
    </source>
</reference>
<dbReference type="AlphaFoldDB" id="A0A7W8G085"/>
<evidence type="ECO:0000313" key="1">
    <source>
        <dbReference type="EMBL" id="MBB5207999.1"/>
    </source>
</evidence>
<name>A0A7W8G085_9GAMM</name>
<dbReference type="Proteomes" id="UP000521199">
    <property type="component" value="Unassembled WGS sequence"/>
</dbReference>
<gene>
    <name evidence="1" type="ORF">HNQ52_001528</name>
</gene>
<comment type="caution">
    <text evidence="1">The sequence shown here is derived from an EMBL/GenBank/DDBJ whole genome shotgun (WGS) entry which is preliminary data.</text>
</comment>
<evidence type="ECO:0000313" key="2">
    <source>
        <dbReference type="Proteomes" id="UP000521199"/>
    </source>
</evidence>
<accession>A0A7W8G085</accession>